<dbReference type="Pfam" id="PF13336">
    <property type="entry name" value="AcetylCoA_hyd_C"/>
    <property type="match status" value="1"/>
</dbReference>
<name>A0A934X507_9MICO</name>
<sequence length="411" mass="44054">MSASYGELIAALESLPANPRIVASGNGAIPFELLHIVDNTLPAFTLNMLAAHAGLPLREGVTHETSFVGAGMRKSPHLSYVPARLSMVPLLFSRTLPPDAVIAHTSLPHNGKISLGIETNVVVGAIEACKARGGKIIAQANKQMPYTFGDSEYDVADFDIIYEVDLPVANYQGRKTVSADSSDTAIIGALAADRIKDGSTLQLGIGAIPDAVLPELVHKKRLGIWTEMFSDGVLSLLDAGAMDMDRPIVASFSVGSAELYEWMHLNEQVVMRRTETTNNPANIALQPRMTSVNTALQVDLFGQANASRIKARIHSGFGGQTDFIVGALHSPGGQAIMALRSWHPKADVSTIVPLIEEPVTSFQHSAIITEQGVAEIFGHDQAHQCWSIINKAAHPSVRDELWEEAHALGLA</sequence>
<dbReference type="Gene3D" id="3.40.1080.10">
    <property type="entry name" value="Glutaconate Coenzyme A-transferase"/>
    <property type="match status" value="1"/>
</dbReference>
<dbReference type="Proteomes" id="UP000886632">
    <property type="component" value="Unassembled WGS sequence"/>
</dbReference>
<dbReference type="GO" id="GO:0016787">
    <property type="term" value="F:hydrolase activity"/>
    <property type="evidence" value="ECO:0007669"/>
    <property type="project" value="UniProtKB-KW"/>
</dbReference>
<dbReference type="AlphaFoldDB" id="A0A934X507"/>
<evidence type="ECO:0000313" key="2">
    <source>
        <dbReference type="EMBL" id="MBK6300309.1"/>
    </source>
</evidence>
<dbReference type="Gene3D" id="3.30.750.70">
    <property type="entry name" value="4-hydroxybutyrate coenzyme like domains"/>
    <property type="match status" value="1"/>
</dbReference>
<evidence type="ECO:0000313" key="3">
    <source>
        <dbReference type="EMBL" id="MBK7272633.1"/>
    </source>
</evidence>
<dbReference type="InterPro" id="IPR038460">
    <property type="entry name" value="AcetylCoA_hyd_C_sf"/>
</dbReference>
<gene>
    <name evidence="2" type="ORF">IPF40_04365</name>
    <name evidence="3" type="ORF">IPI13_05505</name>
    <name evidence="4" type="ORF">IPP00_01280</name>
</gene>
<feature type="domain" description="Acetyl-CoA hydrolase/transferase C-terminal" evidence="1">
    <location>
        <begin position="255"/>
        <end position="405"/>
    </location>
</feature>
<dbReference type="Proteomes" id="UP000718281">
    <property type="component" value="Unassembled WGS sequence"/>
</dbReference>
<comment type="caution">
    <text evidence="2">The sequence shown here is derived from an EMBL/GenBank/DDBJ whole genome shotgun (WGS) entry which is preliminary data.</text>
</comment>
<dbReference type="InterPro" id="IPR037171">
    <property type="entry name" value="NagB/RpiA_transferase-like"/>
</dbReference>
<reference evidence="5 6" key="1">
    <citation type="submission" date="2020-10" db="EMBL/GenBank/DDBJ databases">
        <title>Connecting structure to function with the recovery of over 1000 high-quality activated sludge metagenome-assembled genomes encoding full-length rRNA genes using long-read sequencing.</title>
        <authorList>
            <person name="Singleton C.M."/>
            <person name="Petriglieri F."/>
            <person name="Kristensen J.M."/>
            <person name="Kirkegaard R.H."/>
            <person name="Michaelsen T.Y."/>
            <person name="Andersen M.H."/>
            <person name="Karst S.M."/>
            <person name="Dueholm M.S."/>
            <person name="Nielsen P.H."/>
            <person name="Albertsen M."/>
        </authorList>
    </citation>
    <scope>NUCLEOTIDE SEQUENCE [LARGE SCALE GENOMIC DNA]</scope>
    <source>
        <strain evidence="2">AalE_18-Q3-R2-46_BAT3C.188</strain>
        <strain evidence="3">Ega_18-Q3-R5-49_MAXAC.001</strain>
        <strain evidence="4">Ribe_18-Q3-R11-54_MAXAC.001</strain>
    </source>
</reference>
<dbReference type="EMBL" id="JADJIB010000002">
    <property type="protein sequence ID" value="MBK7272633.1"/>
    <property type="molecule type" value="Genomic_DNA"/>
</dbReference>
<protein>
    <submittedName>
        <fullName evidence="2">Acetyl-CoA hydrolase</fullName>
    </submittedName>
</protein>
<evidence type="ECO:0000313" key="6">
    <source>
        <dbReference type="Proteomes" id="UP000726105"/>
    </source>
</evidence>
<dbReference type="InterPro" id="IPR026888">
    <property type="entry name" value="AcetylCoA_hyd_C"/>
</dbReference>
<keyword evidence="2" id="KW-0378">Hydrolase</keyword>
<dbReference type="EMBL" id="JADKGK010000004">
    <property type="protein sequence ID" value="MBL0002675.1"/>
    <property type="molecule type" value="Genomic_DNA"/>
</dbReference>
<evidence type="ECO:0000313" key="5">
    <source>
        <dbReference type="Proteomes" id="UP000718281"/>
    </source>
</evidence>
<evidence type="ECO:0000259" key="1">
    <source>
        <dbReference type="Pfam" id="PF13336"/>
    </source>
</evidence>
<proteinExistence type="predicted"/>
<dbReference type="InterPro" id="IPR046433">
    <property type="entry name" value="ActCoA_hydro"/>
</dbReference>
<organism evidence="2 5">
    <name type="scientific">Candidatus Phosphoribacter hodrii</name>
    <dbReference type="NCBI Taxonomy" id="2953743"/>
    <lineage>
        <taxon>Bacteria</taxon>
        <taxon>Bacillati</taxon>
        <taxon>Actinomycetota</taxon>
        <taxon>Actinomycetes</taxon>
        <taxon>Micrococcales</taxon>
        <taxon>Dermatophilaceae</taxon>
        <taxon>Candidatus Phosphoribacter</taxon>
    </lineage>
</organism>
<dbReference type="PANTHER" id="PTHR21432:SF20">
    <property type="entry name" value="ACETYL-COA HYDROLASE"/>
    <property type="match status" value="1"/>
</dbReference>
<dbReference type="PANTHER" id="PTHR21432">
    <property type="entry name" value="ACETYL-COA HYDROLASE-RELATED"/>
    <property type="match status" value="1"/>
</dbReference>
<dbReference type="SUPFAM" id="SSF100950">
    <property type="entry name" value="NagB/RpiA/CoA transferase-like"/>
    <property type="match status" value="2"/>
</dbReference>
<accession>A0A934X507</accession>
<dbReference type="EMBL" id="JADIXZ010000003">
    <property type="protein sequence ID" value="MBK6300309.1"/>
    <property type="molecule type" value="Genomic_DNA"/>
</dbReference>
<dbReference type="Proteomes" id="UP000726105">
    <property type="component" value="Unassembled WGS sequence"/>
</dbReference>
<dbReference type="GO" id="GO:0008775">
    <property type="term" value="F:acetate CoA-transferase activity"/>
    <property type="evidence" value="ECO:0007669"/>
    <property type="project" value="InterPro"/>
</dbReference>
<dbReference type="GO" id="GO:0006083">
    <property type="term" value="P:acetate metabolic process"/>
    <property type="evidence" value="ECO:0007669"/>
    <property type="project" value="InterPro"/>
</dbReference>
<dbReference type="Gene3D" id="3.40.1080.20">
    <property type="entry name" value="Acetyl-CoA hydrolase/transferase C-terminal domain"/>
    <property type="match status" value="1"/>
</dbReference>
<evidence type="ECO:0000313" key="4">
    <source>
        <dbReference type="EMBL" id="MBL0002675.1"/>
    </source>
</evidence>